<keyword evidence="6 8" id="KW-0472">Membrane</keyword>
<dbReference type="PROSITE" id="PS52016">
    <property type="entry name" value="TONB_DEPENDENT_REC_3"/>
    <property type="match status" value="1"/>
</dbReference>
<evidence type="ECO:0000313" key="12">
    <source>
        <dbReference type="EMBL" id="RCS29407.1"/>
    </source>
</evidence>
<sequence>MNSHNKLAAHHLRQTALAVGLGLSLGMIGTGALAQNAQSTQAPDQGQAKELSTVTVTGSRIHSVDVETAQPVFTLTQADIQKTGLVSVGDILANLTVAGAQTFSKASVLTSNPEQGGQYVNIRNLGEQRTLVLVNGKRWASSLAGFTDMSTIPAALIERIDILKDGASSIYGSDAIAGVINIILKDHYTGAEASAYYGQNQAGDGTKDAYSFTMGTSNEKSSLVFGANYTKEGPVWASKRKATSYTYGPNHAIDGLSGTGPWGRYRHVSPTGGATGPNQVINHTGSYDGVGVGADSRNPANYHAAGTNDPNDYFNPTQQMNLAGSNELKSIFTNGRYDINEYVTFRATGMYAERDNQRQIAGYPLNSLTQATNPVYISGGSYYNPEPGTDLFFYRRTIELPRVTRNNVKSYHFDAGFEGSFDVGGRVWNWDVGTNYNKYDVVQYGSGNLNLTNLKQALGPSFLNAAGQVQCGTAANPIAFTQCVPFDILGGPSASTPQALAYINSLSQSTLQSVSKEYTANITGGLFDLPAGEVAFAAGYEHRKVSGYDLPDQLSASGKTTDLAAGATHGKYNTNEAYVEFNVPLLRDLPGVKLLSVDIASRYAHYSNFGSTTNNKYSFQWKPIDDMLVRGTYAEGFRAPTLDDFSGGGSQSFDKYTDPCDSRFGAAATNAGVAAKCAAQGLPANFRQLATTGLPITGPNTQSTTAYNAGVGNASLTPEKSVSKTAGLVYSPQWVPGLDVSADWYNIKITNVITGITANYVLNQCYLANSATYCGQFGRDPGTGQVVGLNRGNVNMGMLSTEGWDFGAHYRLPEFGYGKFTINLDANYLSAYDTQSTADADIVGYAGQWSLPRWRANAGVDWSMGDFGASWGLRYYGAFRDECVFDGECNQPNYEGKNWGTGANRKGAIVFHDVSARYNTPWNGSIQAGVNNVFGKKRPITYSVGNSDATSYDPALDIDRYFFVRYTQKF</sequence>
<keyword evidence="7 8" id="KW-0998">Cell outer membrane</keyword>
<comment type="subcellular location">
    <subcellularLocation>
        <location evidence="1 8">Cell outer membrane</location>
        <topology evidence="1 8">Multi-pass membrane protein</topology>
    </subcellularLocation>
</comment>
<dbReference type="InterPro" id="IPR036942">
    <property type="entry name" value="Beta-barrel_TonB_sf"/>
</dbReference>
<keyword evidence="13" id="KW-1185">Reference proteome</keyword>
<dbReference type="Gene3D" id="2.170.130.10">
    <property type="entry name" value="TonB-dependent receptor, plug domain"/>
    <property type="match status" value="1"/>
</dbReference>
<keyword evidence="12" id="KW-0675">Receptor</keyword>
<keyword evidence="3 8" id="KW-1134">Transmembrane beta strand</keyword>
<evidence type="ECO:0000256" key="1">
    <source>
        <dbReference type="ARBA" id="ARBA00004571"/>
    </source>
</evidence>
<evidence type="ECO:0000313" key="13">
    <source>
        <dbReference type="Proteomes" id="UP000252387"/>
    </source>
</evidence>
<dbReference type="Proteomes" id="UP000252387">
    <property type="component" value="Unassembled WGS sequence"/>
</dbReference>
<name>A0A368KC56_9GAMM</name>
<evidence type="ECO:0000259" key="11">
    <source>
        <dbReference type="Pfam" id="PF07715"/>
    </source>
</evidence>
<evidence type="ECO:0000256" key="8">
    <source>
        <dbReference type="PROSITE-ProRule" id="PRU01360"/>
    </source>
</evidence>
<evidence type="ECO:0000256" key="7">
    <source>
        <dbReference type="ARBA" id="ARBA00023237"/>
    </source>
</evidence>
<proteinExistence type="inferred from homology"/>
<evidence type="ECO:0000256" key="5">
    <source>
        <dbReference type="ARBA" id="ARBA00023077"/>
    </source>
</evidence>
<dbReference type="SUPFAM" id="SSF56935">
    <property type="entry name" value="Porins"/>
    <property type="match status" value="1"/>
</dbReference>
<feature type="domain" description="TonB-dependent receptor-like beta-barrel" evidence="10">
    <location>
        <begin position="517"/>
        <end position="933"/>
    </location>
</feature>
<dbReference type="Pfam" id="PF00593">
    <property type="entry name" value="TonB_dep_Rec_b-barrel"/>
    <property type="match status" value="1"/>
</dbReference>
<dbReference type="InterPro" id="IPR000531">
    <property type="entry name" value="Beta-barrel_TonB"/>
</dbReference>
<gene>
    <name evidence="12" type="ORF">DEO45_13010</name>
</gene>
<dbReference type="InterPro" id="IPR037066">
    <property type="entry name" value="Plug_dom_sf"/>
</dbReference>
<keyword evidence="4 8" id="KW-0812">Transmembrane</keyword>
<comment type="caution">
    <text evidence="12">The sequence shown here is derived from an EMBL/GenBank/DDBJ whole genome shotgun (WGS) entry which is preliminary data.</text>
</comment>
<organism evidence="12 13">
    <name type="scientific">Rhodanobacter denitrificans</name>
    <dbReference type="NCBI Taxonomy" id="666685"/>
    <lineage>
        <taxon>Bacteria</taxon>
        <taxon>Pseudomonadati</taxon>
        <taxon>Pseudomonadota</taxon>
        <taxon>Gammaproteobacteria</taxon>
        <taxon>Lysobacterales</taxon>
        <taxon>Rhodanobacteraceae</taxon>
        <taxon>Rhodanobacter</taxon>
    </lineage>
</organism>
<dbReference type="PANTHER" id="PTHR47234">
    <property type="match status" value="1"/>
</dbReference>
<evidence type="ECO:0000256" key="2">
    <source>
        <dbReference type="ARBA" id="ARBA00022448"/>
    </source>
</evidence>
<keyword evidence="2 8" id="KW-0813">Transport</keyword>
<dbReference type="Gene3D" id="2.40.170.20">
    <property type="entry name" value="TonB-dependent receptor, beta-barrel domain"/>
    <property type="match status" value="1"/>
</dbReference>
<dbReference type="GO" id="GO:0009279">
    <property type="term" value="C:cell outer membrane"/>
    <property type="evidence" value="ECO:0007669"/>
    <property type="project" value="UniProtKB-SubCell"/>
</dbReference>
<evidence type="ECO:0000259" key="10">
    <source>
        <dbReference type="Pfam" id="PF00593"/>
    </source>
</evidence>
<evidence type="ECO:0000256" key="3">
    <source>
        <dbReference type="ARBA" id="ARBA00022452"/>
    </source>
</evidence>
<dbReference type="EMBL" id="QFWQ01000007">
    <property type="protein sequence ID" value="RCS29407.1"/>
    <property type="molecule type" value="Genomic_DNA"/>
</dbReference>
<evidence type="ECO:0000256" key="9">
    <source>
        <dbReference type="RuleBase" id="RU003357"/>
    </source>
</evidence>
<dbReference type="PANTHER" id="PTHR47234:SF2">
    <property type="entry name" value="TONB-DEPENDENT RECEPTOR"/>
    <property type="match status" value="1"/>
</dbReference>
<dbReference type="InterPro" id="IPR039426">
    <property type="entry name" value="TonB-dep_rcpt-like"/>
</dbReference>
<feature type="domain" description="TonB-dependent receptor plug" evidence="11">
    <location>
        <begin position="67"/>
        <end position="179"/>
    </location>
</feature>
<evidence type="ECO:0000256" key="4">
    <source>
        <dbReference type="ARBA" id="ARBA00022692"/>
    </source>
</evidence>
<accession>A0A368KC56</accession>
<dbReference type="Pfam" id="PF07715">
    <property type="entry name" value="Plug"/>
    <property type="match status" value="1"/>
</dbReference>
<dbReference type="OrthoDB" id="6276154at2"/>
<keyword evidence="5 9" id="KW-0798">TonB box</keyword>
<comment type="similarity">
    <text evidence="8 9">Belongs to the TonB-dependent receptor family.</text>
</comment>
<dbReference type="AlphaFoldDB" id="A0A368KC56"/>
<evidence type="ECO:0000256" key="6">
    <source>
        <dbReference type="ARBA" id="ARBA00023136"/>
    </source>
</evidence>
<dbReference type="InterPro" id="IPR012910">
    <property type="entry name" value="Plug_dom"/>
</dbReference>
<protein>
    <submittedName>
        <fullName evidence="12">TonB-dependent receptor</fullName>
    </submittedName>
</protein>
<reference evidence="12 13" key="1">
    <citation type="submission" date="2018-05" db="EMBL/GenBank/DDBJ databases">
        <title>Draft genome sequence of Rhodanobacter denitrificans Yn1 isolated from gold copper mine.</title>
        <authorList>
            <person name="Yang N."/>
            <person name="Mazhar H.S."/>
            <person name="Rensing C."/>
        </authorList>
    </citation>
    <scope>NUCLEOTIDE SEQUENCE [LARGE SCALE GENOMIC DNA]</scope>
    <source>
        <strain evidence="12 13">Yn1</strain>
    </source>
</reference>